<comment type="caution">
    <text evidence="2">The sequence shown here is derived from an EMBL/GenBank/DDBJ whole genome shotgun (WGS) entry which is preliminary data.</text>
</comment>
<feature type="compositionally biased region" description="Low complexity" evidence="1">
    <location>
        <begin position="214"/>
        <end position="227"/>
    </location>
</feature>
<feature type="region of interest" description="Disordered" evidence="1">
    <location>
        <begin position="184"/>
        <end position="242"/>
    </location>
</feature>
<evidence type="ECO:0000313" key="3">
    <source>
        <dbReference type="Proteomes" id="UP001142393"/>
    </source>
</evidence>
<dbReference type="EMBL" id="JANVFU010000002">
    <property type="protein sequence ID" value="KAJ3748384.1"/>
    <property type="molecule type" value="Genomic_DNA"/>
</dbReference>
<sequence length="550" mass="60963">MPKRIATPPSDTNTRYFTICFPYPLNASWELKADQISFARWIVSCIKKEYFIAIMYKPTARGMVIIEVDRAFKDEHRTLLGEHRWIEFLKQPSDEERSCCSQIFYSVYTDHRGAQKDGWKTINVRDEWFDSRQSSSDFKYPYPLTHWCALPPEDKTSKRMCRPLPIASFPPPLKPVRPVVGSSAWVQSTTGSDPKSPGNQRAAWGNNLLSPAIKASNSSTNSSVAKSFTRSHAPSAGKAPLNAWGSQKSAAALLPVSKGPTSAPVKAPQGAWGSRKPAVVSSSASNKALVTSMSNAASSTAPEPPQYPPGLPTVPTNAAVPPGLVYDTVPYFNSDSTSRFDWASEVEAEFPTHSVSQKEVNDLAESANNMIIADDMEKLYRESDSDEDFVPESYPVAFEGRPPSFALAHVEYNDTKDTVMQNLWEDVATKAAEKEDPEECPVHGPLCSKGICQVAKKKKRANEAQKGKDQKNGRGRGRRNEGRNNDRTKAQDDGDREGDNDERESQGENSHQDSSDPSASRTVSRNESVKEKPQFTDHNDTTDLWENFDS</sequence>
<dbReference type="Proteomes" id="UP001142393">
    <property type="component" value="Unassembled WGS sequence"/>
</dbReference>
<accession>A0A9W8P7A0</accession>
<dbReference type="AlphaFoldDB" id="A0A9W8P7A0"/>
<protein>
    <submittedName>
        <fullName evidence="2">Uncharacterized protein</fullName>
    </submittedName>
</protein>
<gene>
    <name evidence="2" type="ORF">DFH05DRAFT_1472450</name>
</gene>
<name>A0A9W8P7A0_9AGAR</name>
<reference evidence="2 3" key="1">
    <citation type="journal article" date="2023" name="Proc. Natl. Acad. Sci. U.S.A.">
        <title>A global phylogenomic analysis of the shiitake genus Lentinula.</title>
        <authorList>
            <person name="Sierra-Patev S."/>
            <person name="Min B."/>
            <person name="Naranjo-Ortiz M."/>
            <person name="Looney B."/>
            <person name="Konkel Z."/>
            <person name="Slot J.C."/>
            <person name="Sakamoto Y."/>
            <person name="Steenwyk J.L."/>
            <person name="Rokas A."/>
            <person name="Carro J."/>
            <person name="Camarero S."/>
            <person name="Ferreira P."/>
            <person name="Molpeceres G."/>
            <person name="Ruiz-Duenas F.J."/>
            <person name="Serrano A."/>
            <person name="Henrissat B."/>
            <person name="Drula E."/>
            <person name="Hughes K.W."/>
            <person name="Mata J.L."/>
            <person name="Ishikawa N.K."/>
            <person name="Vargas-Isla R."/>
            <person name="Ushijima S."/>
            <person name="Smith C.A."/>
            <person name="Donoghue J."/>
            <person name="Ahrendt S."/>
            <person name="Andreopoulos W."/>
            <person name="He G."/>
            <person name="LaButti K."/>
            <person name="Lipzen A."/>
            <person name="Ng V."/>
            <person name="Riley R."/>
            <person name="Sandor L."/>
            <person name="Barry K."/>
            <person name="Martinez A.T."/>
            <person name="Xiao Y."/>
            <person name="Gibbons J.G."/>
            <person name="Terashima K."/>
            <person name="Grigoriev I.V."/>
            <person name="Hibbett D."/>
        </authorList>
    </citation>
    <scope>NUCLEOTIDE SEQUENCE [LARGE SCALE GENOMIC DNA]</scope>
    <source>
        <strain evidence="2 3">TFB7810</strain>
    </source>
</reference>
<feature type="region of interest" description="Disordered" evidence="1">
    <location>
        <begin position="257"/>
        <end position="279"/>
    </location>
</feature>
<feature type="compositionally biased region" description="Polar residues" evidence="1">
    <location>
        <begin position="184"/>
        <end position="199"/>
    </location>
</feature>
<proteinExistence type="predicted"/>
<organism evidence="2 3">
    <name type="scientific">Lentinula detonsa</name>
    <dbReference type="NCBI Taxonomy" id="2804962"/>
    <lineage>
        <taxon>Eukaryota</taxon>
        <taxon>Fungi</taxon>
        <taxon>Dikarya</taxon>
        <taxon>Basidiomycota</taxon>
        <taxon>Agaricomycotina</taxon>
        <taxon>Agaricomycetes</taxon>
        <taxon>Agaricomycetidae</taxon>
        <taxon>Agaricales</taxon>
        <taxon>Marasmiineae</taxon>
        <taxon>Omphalotaceae</taxon>
        <taxon>Lentinula</taxon>
    </lineage>
</organism>
<evidence type="ECO:0000256" key="1">
    <source>
        <dbReference type="SAM" id="MobiDB-lite"/>
    </source>
</evidence>
<feature type="compositionally biased region" description="Basic and acidic residues" evidence="1">
    <location>
        <begin position="527"/>
        <end position="541"/>
    </location>
</feature>
<feature type="compositionally biased region" description="Basic and acidic residues" evidence="1">
    <location>
        <begin position="461"/>
        <end position="493"/>
    </location>
</feature>
<feature type="region of interest" description="Disordered" evidence="1">
    <location>
        <begin position="454"/>
        <end position="550"/>
    </location>
</feature>
<feature type="compositionally biased region" description="Basic and acidic residues" evidence="1">
    <location>
        <begin position="503"/>
        <end position="514"/>
    </location>
</feature>
<feature type="compositionally biased region" description="Polar residues" evidence="1">
    <location>
        <begin position="515"/>
        <end position="526"/>
    </location>
</feature>
<evidence type="ECO:0000313" key="2">
    <source>
        <dbReference type="EMBL" id="KAJ3748384.1"/>
    </source>
</evidence>
<keyword evidence="3" id="KW-1185">Reference proteome</keyword>